<organism evidence="2 3">
    <name type="scientific">Alkalicoccobacillus porphyridii</name>
    <dbReference type="NCBI Taxonomy" id="2597270"/>
    <lineage>
        <taxon>Bacteria</taxon>
        <taxon>Bacillati</taxon>
        <taxon>Bacillota</taxon>
        <taxon>Bacilli</taxon>
        <taxon>Bacillales</taxon>
        <taxon>Bacillaceae</taxon>
        <taxon>Alkalicoccobacillus</taxon>
    </lineage>
</organism>
<gene>
    <name evidence="2" type="primary">dnaI</name>
    <name evidence="2" type="ORF">FN960_00235</name>
</gene>
<comment type="caution">
    <text evidence="2">The sequence shown here is derived from an EMBL/GenBank/DDBJ whole genome shotgun (WGS) entry which is preliminary data.</text>
</comment>
<protein>
    <submittedName>
        <fullName evidence="2">Primosomal protein DnaI</fullName>
    </submittedName>
</protein>
<dbReference type="PANTHER" id="PTHR30050">
    <property type="entry name" value="CHROMOSOMAL REPLICATION INITIATOR PROTEIN DNAA"/>
    <property type="match status" value="1"/>
</dbReference>
<dbReference type="PANTHER" id="PTHR30050:SF8">
    <property type="entry name" value="PRIMOSOMAL PROTEIN DNAI"/>
    <property type="match status" value="1"/>
</dbReference>
<dbReference type="NCBIfam" id="NF006505">
    <property type="entry name" value="PRK08939.1"/>
    <property type="match status" value="1"/>
</dbReference>
<dbReference type="AlphaFoldDB" id="A0A554A2U9"/>
<keyword evidence="3" id="KW-1185">Reference proteome</keyword>
<dbReference type="EMBL" id="VLXZ01000001">
    <property type="protein sequence ID" value="TSB48020.1"/>
    <property type="molecule type" value="Genomic_DNA"/>
</dbReference>
<sequence>MERINSSLSAWQGNEDLQQRLNQTKQSLLKSPHIAQFLREQDQVTDEMITSGMTKLYEYKKERENCDNCPGLKRCPNLMQGYQPELYVERNHIEISYHACSLKVKEEKQKQEQKLIRSLYIPKDILAASFDQVEADSERMQASKVALQFAMNAKPGEDGMGLYFYGKFGVGKTYLMGAVANELKVRGIETFIIYTPDFFREMRQAIGDGSFQDKLEAVKKAEVLILDDIGAETTSGWTRDDVLGTILQHRMLEKLPTLFTSNYDYDELERHLSYSDKGGTEELKALRIMERIKHQTKSVLIKGENRRGR</sequence>
<dbReference type="Gene3D" id="3.40.50.300">
    <property type="entry name" value="P-loop containing nucleotide triphosphate hydrolases"/>
    <property type="match status" value="1"/>
</dbReference>
<dbReference type="InterPro" id="IPR002611">
    <property type="entry name" value="IstB_ATP-bd"/>
</dbReference>
<name>A0A554A2U9_9BACI</name>
<feature type="domain" description="AAA+ ATPase" evidence="1">
    <location>
        <begin position="158"/>
        <end position="279"/>
    </location>
</feature>
<proteinExistence type="predicted"/>
<dbReference type="SMART" id="SM00382">
    <property type="entry name" value="AAA"/>
    <property type="match status" value="1"/>
</dbReference>
<evidence type="ECO:0000313" key="2">
    <source>
        <dbReference type="EMBL" id="TSB48020.1"/>
    </source>
</evidence>
<dbReference type="CDD" id="cd00009">
    <property type="entry name" value="AAA"/>
    <property type="match status" value="1"/>
</dbReference>
<dbReference type="SUPFAM" id="SSF52540">
    <property type="entry name" value="P-loop containing nucleoside triphosphate hydrolases"/>
    <property type="match status" value="1"/>
</dbReference>
<dbReference type="InterPro" id="IPR027417">
    <property type="entry name" value="P-loop_NTPase"/>
</dbReference>
<dbReference type="OrthoDB" id="61127at2"/>
<dbReference type="Pfam" id="PF07319">
    <property type="entry name" value="DnaI_N"/>
    <property type="match status" value="1"/>
</dbReference>
<dbReference type="InterPro" id="IPR003593">
    <property type="entry name" value="AAA+_ATPase"/>
</dbReference>
<evidence type="ECO:0000313" key="3">
    <source>
        <dbReference type="Proteomes" id="UP000318521"/>
    </source>
</evidence>
<accession>A0A554A2U9</accession>
<dbReference type="InterPro" id="IPR009928">
    <property type="entry name" value="DnaI_N"/>
</dbReference>
<reference evidence="2 3" key="1">
    <citation type="submission" date="2019-07" db="EMBL/GenBank/DDBJ databases">
        <authorList>
            <person name="Park Y.J."/>
            <person name="Jeong S.E."/>
            <person name="Jung H.S."/>
        </authorList>
    </citation>
    <scope>NUCLEOTIDE SEQUENCE [LARGE SCALE GENOMIC DNA]</scope>
    <source>
        <strain evidence="3">P16(2019)</strain>
    </source>
</reference>
<dbReference type="Proteomes" id="UP000318521">
    <property type="component" value="Unassembled WGS sequence"/>
</dbReference>
<evidence type="ECO:0000259" key="1">
    <source>
        <dbReference type="SMART" id="SM00382"/>
    </source>
</evidence>
<dbReference type="RefSeq" id="WP_143846366.1">
    <property type="nucleotide sequence ID" value="NZ_VLXZ01000001.1"/>
</dbReference>
<dbReference type="GO" id="GO:0005524">
    <property type="term" value="F:ATP binding"/>
    <property type="evidence" value="ECO:0007669"/>
    <property type="project" value="InterPro"/>
</dbReference>
<dbReference type="GO" id="GO:0006260">
    <property type="term" value="P:DNA replication"/>
    <property type="evidence" value="ECO:0007669"/>
    <property type="project" value="TreeGrafter"/>
</dbReference>
<dbReference type="Pfam" id="PF01695">
    <property type="entry name" value="IstB_IS21"/>
    <property type="match status" value="1"/>
</dbReference>